<dbReference type="GO" id="GO:0008270">
    <property type="term" value="F:zinc ion binding"/>
    <property type="evidence" value="ECO:0007669"/>
    <property type="project" value="UniProtKB-KW"/>
</dbReference>
<evidence type="ECO:0000256" key="2">
    <source>
        <dbReference type="ARBA" id="ARBA00004496"/>
    </source>
</evidence>
<dbReference type="InParanoid" id="A0A1S3JZP1"/>
<protein>
    <recommendedName>
        <fullName evidence="11">tRNA (uracil-O(2)-)-methyltransferase</fullName>
        <ecNumber evidence="11">2.1.1.211</ecNumber>
    </recommendedName>
</protein>
<evidence type="ECO:0000256" key="10">
    <source>
        <dbReference type="PROSITE-ProRule" id="PRU00723"/>
    </source>
</evidence>
<keyword evidence="10" id="KW-0863">Zinc-finger</keyword>
<comment type="function">
    <text evidence="11">Adenosyl-L-methionine (AdoMet)-dependent tRNA (uracil-O(2)-)-methyltransferase.</text>
</comment>
<dbReference type="GO" id="GO:0005737">
    <property type="term" value="C:cytoplasm"/>
    <property type="evidence" value="ECO:0007669"/>
    <property type="project" value="UniProtKB-SubCell"/>
</dbReference>
<keyword evidence="10" id="KW-0479">Metal-binding</keyword>
<evidence type="ECO:0000256" key="7">
    <source>
        <dbReference type="ARBA" id="ARBA00022691"/>
    </source>
</evidence>
<keyword evidence="8 11" id="KW-0819">tRNA processing</keyword>
<keyword evidence="13" id="KW-1185">Reference proteome</keyword>
<keyword evidence="7 11" id="KW-0949">S-adenosyl-L-methionine</keyword>
<keyword evidence="6 11" id="KW-0808">Transferase</keyword>
<evidence type="ECO:0000256" key="9">
    <source>
        <dbReference type="ARBA" id="ARBA00047957"/>
    </source>
</evidence>
<dbReference type="GO" id="GO:0141101">
    <property type="term" value="F:tRNA(Ser) (uridine(44)-2'-O-)-methyltransferase activity"/>
    <property type="evidence" value="ECO:0007669"/>
    <property type="project" value="UniProtKB-EC"/>
</dbReference>
<feature type="domain" description="C3H1-type" evidence="12">
    <location>
        <begin position="664"/>
        <end position="694"/>
    </location>
</feature>
<evidence type="ECO:0000313" key="14">
    <source>
        <dbReference type="RefSeq" id="XP_013415855.1"/>
    </source>
</evidence>
<evidence type="ECO:0000256" key="6">
    <source>
        <dbReference type="ARBA" id="ARBA00022679"/>
    </source>
</evidence>
<evidence type="ECO:0000259" key="12">
    <source>
        <dbReference type="PROSITE" id="PS50103"/>
    </source>
</evidence>
<dbReference type="GO" id="GO:0030488">
    <property type="term" value="P:tRNA methylation"/>
    <property type="evidence" value="ECO:0007669"/>
    <property type="project" value="UniProtKB-UniRule"/>
</dbReference>
<evidence type="ECO:0000256" key="1">
    <source>
        <dbReference type="ARBA" id="ARBA00002778"/>
    </source>
</evidence>
<dbReference type="EC" id="2.1.1.211" evidence="11"/>
<dbReference type="SUPFAM" id="SSF53335">
    <property type="entry name" value="S-adenosyl-L-methionine-dependent methyltransferases"/>
    <property type="match status" value="1"/>
</dbReference>
<evidence type="ECO:0000256" key="4">
    <source>
        <dbReference type="ARBA" id="ARBA00022490"/>
    </source>
</evidence>
<keyword evidence="10" id="KW-0862">Zinc</keyword>
<evidence type="ECO:0000256" key="11">
    <source>
        <dbReference type="RuleBase" id="RU368004"/>
    </source>
</evidence>
<evidence type="ECO:0000256" key="8">
    <source>
        <dbReference type="ARBA" id="ARBA00022694"/>
    </source>
</evidence>
<accession>A0A1S3JZP1</accession>
<keyword evidence="5 11" id="KW-0489">Methyltransferase</keyword>
<gene>
    <name evidence="14" type="primary">LOC106177579</name>
</gene>
<dbReference type="STRING" id="7574.A0A1S3JZP1"/>
<dbReference type="PANTHER" id="PTHR21210:SF0">
    <property type="entry name" value="TRNA (URACIL-O(2)-)-METHYLTRANSFERASE-RELATED"/>
    <property type="match status" value="1"/>
</dbReference>
<dbReference type="InterPro" id="IPR000571">
    <property type="entry name" value="Znf_CCCH"/>
</dbReference>
<evidence type="ECO:0000256" key="5">
    <source>
        <dbReference type="ARBA" id="ARBA00022603"/>
    </source>
</evidence>
<comment type="similarity">
    <text evidence="3 11">Belongs to the TRM44 family.</text>
</comment>
<dbReference type="InterPro" id="IPR029063">
    <property type="entry name" value="SAM-dependent_MTases_sf"/>
</dbReference>
<comment type="catalytic activity">
    <reaction evidence="9 11">
        <text>uridine(44) in tRNA(Ser) + S-adenosyl-L-methionine = 2'-O-methyluridine(44) in tRNA(Ser) + S-adenosyl-L-homocysteine + H(+)</text>
        <dbReference type="Rhea" id="RHEA:43100"/>
        <dbReference type="Rhea" id="RHEA-COMP:10339"/>
        <dbReference type="Rhea" id="RHEA-COMP:10340"/>
        <dbReference type="ChEBI" id="CHEBI:15378"/>
        <dbReference type="ChEBI" id="CHEBI:57856"/>
        <dbReference type="ChEBI" id="CHEBI:59789"/>
        <dbReference type="ChEBI" id="CHEBI:65315"/>
        <dbReference type="ChEBI" id="CHEBI:74478"/>
        <dbReference type="EC" id="2.1.1.211"/>
    </reaction>
</comment>
<dbReference type="FunCoup" id="A0A1S3JZP1">
    <property type="interactions" value="1796"/>
</dbReference>
<evidence type="ECO:0000256" key="3">
    <source>
        <dbReference type="ARBA" id="ARBA00009056"/>
    </source>
</evidence>
<reference evidence="14" key="1">
    <citation type="submission" date="2025-08" db="UniProtKB">
        <authorList>
            <consortium name="RefSeq"/>
        </authorList>
    </citation>
    <scope>IDENTIFICATION</scope>
    <source>
        <tissue evidence="14">Gonads</tissue>
    </source>
</reference>
<dbReference type="OMA" id="RICQIGS"/>
<evidence type="ECO:0000313" key="13">
    <source>
        <dbReference type="Proteomes" id="UP000085678"/>
    </source>
</evidence>
<dbReference type="Pfam" id="PF07757">
    <property type="entry name" value="AdoMet_MTase"/>
    <property type="match status" value="1"/>
</dbReference>
<sequence>MDNSTYVSPIQSKWKEANSLDVHCSNDDFVDSFIRAARVYIEKPQVVNRRLCGAVQLASFEKLSQLRFDIRDILFQNRTIIAEKSTPFQFKNELWADCVKSKLAQPHSGARDRDDTSHFVACMTNEIILQDLLPRNTNKFPVIRQLVVLDRLGSSLVVLPLWHYKKEGIQSSSSECQDLVYEVKLCVEDGKCQLKLNVCVDPDMPPSDSSEQWLCDVLLHKMAKWMEDPPLRKPNISSLQLLPIDAYNDLYQHLKEKYGRERVEKWPERTDPQKFVFEDVAIATYLLVTWERERVDLGLEKKQSFADLGCGNGLLVHILRQEGHPGFGIDVRKRNIWDMYGDSIDLREAPIIPSDTNLFSNTDWLIGNHSDELTPWIPVMAARSSYNTRFFVLPCCHHDFDSKFSGKNAGESQYRTYLDFIKTVCEVCGFDVLEDALRIPSTKRICLIGKSRSYTPSEEAMVDQRRTEYIKSRCKNMADNHCPIQLTGHSHETPLDSDNEHAVSVNRTGDGQLQTTNTNDKLQTNTTDKAWAHSFQPRAKVEKVRNCTQLPRDLTSEVVQRVFDAVLNAEDTVLMCTEDGRNWCKGGVVPLSNIVSLLDSDILKRLKSECGGVQTLLRNHHNIFQVSGGAVRLRYEDQDKDNLPNNVPPRKKQKIKQNYLKQKPVKTKLCWFYDNHPDGCPKTREHCQFAHGAEDLIKGNQHEHN</sequence>
<comment type="subcellular location">
    <subcellularLocation>
        <location evidence="2 11">Cytoplasm</location>
    </subcellularLocation>
</comment>
<dbReference type="GeneID" id="106177579"/>
<feature type="zinc finger region" description="C3H1-type" evidence="10">
    <location>
        <begin position="664"/>
        <end position="694"/>
    </location>
</feature>
<comment type="function">
    <text evidence="1">Probable adenosyl-L-methionine (AdoMet)-dependent tRNA (uracil-O(2)-)-methyltransferase.</text>
</comment>
<dbReference type="PANTHER" id="PTHR21210">
    <property type="entry name" value="TRNA (URACIL-O(2)-)-METHYLTRANSFERASE-RELATED"/>
    <property type="match status" value="1"/>
</dbReference>
<name>A0A1S3JZP1_LINAN</name>
<dbReference type="KEGG" id="lak:106177579"/>
<dbReference type="Proteomes" id="UP000085678">
    <property type="component" value="Unplaced"/>
</dbReference>
<dbReference type="PROSITE" id="PS50103">
    <property type="entry name" value="ZF_C3H1"/>
    <property type="match status" value="1"/>
</dbReference>
<dbReference type="AlphaFoldDB" id="A0A1S3JZP1"/>
<proteinExistence type="inferred from homology"/>
<organism evidence="13 14">
    <name type="scientific">Lingula anatina</name>
    <name type="common">Brachiopod</name>
    <name type="synonym">Lingula unguis</name>
    <dbReference type="NCBI Taxonomy" id="7574"/>
    <lineage>
        <taxon>Eukaryota</taxon>
        <taxon>Metazoa</taxon>
        <taxon>Spiralia</taxon>
        <taxon>Lophotrochozoa</taxon>
        <taxon>Brachiopoda</taxon>
        <taxon>Linguliformea</taxon>
        <taxon>Lingulata</taxon>
        <taxon>Lingulida</taxon>
        <taxon>Linguloidea</taxon>
        <taxon>Lingulidae</taxon>
        <taxon>Lingula</taxon>
    </lineage>
</organism>
<keyword evidence="4 11" id="KW-0963">Cytoplasm</keyword>
<dbReference type="OrthoDB" id="10047021at2759"/>
<dbReference type="InterPro" id="IPR011671">
    <property type="entry name" value="tRNA_uracil_MeTrfase"/>
</dbReference>
<dbReference type="RefSeq" id="XP_013415855.1">
    <property type="nucleotide sequence ID" value="XM_013560401.2"/>
</dbReference>